<dbReference type="EMBL" id="PXNN01000011">
    <property type="protein sequence ID" value="PSF08482.1"/>
    <property type="molecule type" value="Genomic_DNA"/>
</dbReference>
<feature type="domain" description="Cytochrome c-552/DMSO reductase-like haem-binding" evidence="14">
    <location>
        <begin position="260"/>
        <end position="555"/>
    </location>
</feature>
<dbReference type="GO" id="GO:0046872">
    <property type="term" value="F:metal ion binding"/>
    <property type="evidence" value="ECO:0007669"/>
    <property type="project" value="UniProtKB-KW"/>
</dbReference>
<dbReference type="GO" id="GO:0020037">
    <property type="term" value="F:heme binding"/>
    <property type="evidence" value="ECO:0007669"/>
    <property type="project" value="InterPro"/>
</dbReference>
<evidence type="ECO:0000256" key="10">
    <source>
        <dbReference type="ARBA" id="ARBA00023004"/>
    </source>
</evidence>
<comment type="subcellular location">
    <subcellularLocation>
        <location evidence="1">Cell membrane</location>
        <topology evidence="1">Single-pass membrane protein</topology>
    </subcellularLocation>
</comment>
<dbReference type="Pfam" id="PF03264">
    <property type="entry name" value="Cytochrom_NNT"/>
    <property type="match status" value="1"/>
</dbReference>
<keyword evidence="11 13" id="KW-0472">Membrane</keyword>
<dbReference type="Pfam" id="PF09459">
    <property type="entry name" value="EB_dh"/>
    <property type="match status" value="1"/>
</dbReference>
<evidence type="ECO:0000256" key="5">
    <source>
        <dbReference type="ARBA" id="ARBA00022617"/>
    </source>
</evidence>
<evidence type="ECO:0000256" key="8">
    <source>
        <dbReference type="ARBA" id="ARBA00022982"/>
    </source>
</evidence>
<comment type="caution">
    <text evidence="15">The sequence shown here is derived from an EMBL/GenBank/DDBJ whole genome shotgun (WGS) entry which is preliminary data.</text>
</comment>
<evidence type="ECO:0000313" key="15">
    <source>
        <dbReference type="EMBL" id="PSF08482.1"/>
    </source>
</evidence>
<keyword evidence="10" id="KW-0408">Iron</keyword>
<evidence type="ECO:0000256" key="2">
    <source>
        <dbReference type="ARBA" id="ARBA00007395"/>
    </source>
</evidence>
<dbReference type="GO" id="GO:0009061">
    <property type="term" value="P:anaerobic respiration"/>
    <property type="evidence" value="ECO:0007669"/>
    <property type="project" value="TreeGrafter"/>
</dbReference>
<dbReference type="Gene3D" id="1.10.3820.10">
    <property type="entry name" value="Di-heme elbow motif domain"/>
    <property type="match status" value="1"/>
</dbReference>
<evidence type="ECO:0000256" key="11">
    <source>
        <dbReference type="ARBA" id="ARBA00023136"/>
    </source>
</evidence>
<evidence type="ECO:0000256" key="4">
    <source>
        <dbReference type="ARBA" id="ARBA00022475"/>
    </source>
</evidence>
<evidence type="ECO:0000259" key="14">
    <source>
        <dbReference type="SMART" id="SM00887"/>
    </source>
</evidence>
<proteinExistence type="inferred from homology"/>
<dbReference type="Gene3D" id="2.60.40.1190">
    <property type="match status" value="1"/>
</dbReference>
<dbReference type="PANTHER" id="PTHR30333">
    <property type="entry name" value="CYTOCHROME C-TYPE PROTEIN"/>
    <property type="match status" value="1"/>
</dbReference>
<dbReference type="InterPro" id="IPR036280">
    <property type="entry name" value="Multihaem_cyt_sf"/>
</dbReference>
<dbReference type="FunFam" id="1.10.3820.10:FF:000001">
    <property type="entry name" value="Cytochrome c-type protein"/>
    <property type="match status" value="1"/>
</dbReference>
<evidence type="ECO:0000256" key="1">
    <source>
        <dbReference type="ARBA" id="ARBA00004162"/>
    </source>
</evidence>
<keyword evidence="16" id="KW-1185">Reference proteome</keyword>
<dbReference type="InterPro" id="IPR051174">
    <property type="entry name" value="Cytochrome_c-type_ET"/>
</dbReference>
<keyword evidence="7" id="KW-0479">Metal-binding</keyword>
<dbReference type="GO" id="GO:0005886">
    <property type="term" value="C:plasma membrane"/>
    <property type="evidence" value="ECO:0007669"/>
    <property type="project" value="UniProtKB-SubCell"/>
</dbReference>
<evidence type="ECO:0000256" key="9">
    <source>
        <dbReference type="ARBA" id="ARBA00022989"/>
    </source>
</evidence>
<dbReference type="InterPro" id="IPR005126">
    <property type="entry name" value="NapC/NirT_cyt_c_N"/>
</dbReference>
<feature type="coiled-coil region" evidence="12">
    <location>
        <begin position="229"/>
        <end position="260"/>
    </location>
</feature>
<evidence type="ECO:0000256" key="3">
    <source>
        <dbReference type="ARBA" id="ARBA00022448"/>
    </source>
</evidence>
<dbReference type="InterPro" id="IPR019020">
    <property type="entry name" value="Cyt-c552/DMSO_Rdtase_haem-bd"/>
</dbReference>
<comment type="similarity">
    <text evidence="2">Belongs to the NapC/NirT/NrfH family.</text>
</comment>
<sequence>MKEQSWLRKLLNKKIILGSTVGAALVFMLLGVIFWGGFNWSVEATNTEQFCISCHEMKNTVYEEYQETVHYSNRSGVRAVCSDCHVPRDWIHKIPRKIQASRELWHKMLGSIDTPEKFEAKRLELAKNEWARMKASDSRECRNCHNFEYMHIDSQESRAAKQHVMALQQGNTCIDCHKGIAHKDVRHMLSEEELERLEAPDPELARPDATLHQFQRDIDAAEKAEADKAAAREQQIAEAKRKAEEAARLAAEQGKELKQTVNWGLAPAREVTLFYPGTSSIEWIFGREHGGSRAFSKGERCVGCHEKEAADMGKRIVTGEKLEPNVIPGKRGSIPVQIQAAHDDEHLYMRFSWPDTDHAPTPFVEGGKMDPDNKVKLAMMFGTDDVEFAEGAGCWASCHTDSRDMPGEVDNATIQTYAESGRLDTTEGITKYLEESRTEMEYKGRRGKEPGGWDKLKPEAEIQAAMQDNNFLDLIRYQIGTDTVEDGHVLAERNMDGGQGAEFNAQLEDGVWTVEMKRKLKSDSAGDLSLDLSRVYNIGFAIHDDYSDSRYHHISLGYRLGFDNDSEDIEINAVKL</sequence>
<keyword evidence="4" id="KW-1003">Cell membrane</keyword>
<dbReference type="SUPFAM" id="SSF48695">
    <property type="entry name" value="Multiheme cytochromes"/>
    <property type="match status" value="1"/>
</dbReference>
<dbReference type="InterPro" id="IPR038266">
    <property type="entry name" value="NapC/NirT_cytc_sf"/>
</dbReference>
<evidence type="ECO:0000256" key="13">
    <source>
        <dbReference type="SAM" id="Phobius"/>
    </source>
</evidence>
<organism evidence="15 16">
    <name type="scientific">Marinobacter halophilus</name>
    <dbReference type="NCBI Taxonomy" id="1323740"/>
    <lineage>
        <taxon>Bacteria</taxon>
        <taxon>Pseudomonadati</taxon>
        <taxon>Pseudomonadota</taxon>
        <taxon>Gammaproteobacteria</taxon>
        <taxon>Pseudomonadales</taxon>
        <taxon>Marinobacteraceae</taxon>
        <taxon>Marinobacter</taxon>
    </lineage>
</organism>
<keyword evidence="12" id="KW-0175">Coiled coil</keyword>
<reference evidence="15 16" key="1">
    <citation type="submission" date="2018-03" db="EMBL/GenBank/DDBJ databases">
        <title>Marinobacter brunus sp. nov., a marine bacterium of Gamma-proteobacteria isolated from the surface seawater of the South China Sea.</title>
        <authorList>
            <person name="Cheng H."/>
            <person name="Wu Y.-H."/>
            <person name="Xamxidin M."/>
            <person name="Xu X.-W."/>
        </authorList>
    </citation>
    <scope>NUCLEOTIDE SEQUENCE [LARGE SCALE GENOMIC DNA]</scope>
    <source>
        <strain evidence="15 16">JCM 30472</strain>
    </source>
</reference>
<keyword evidence="5" id="KW-0349">Heme</keyword>
<dbReference type="OrthoDB" id="9782159at2"/>
<protein>
    <submittedName>
        <fullName evidence="15">Cytochrome C552</fullName>
    </submittedName>
</protein>
<evidence type="ECO:0000256" key="6">
    <source>
        <dbReference type="ARBA" id="ARBA00022692"/>
    </source>
</evidence>
<dbReference type="Proteomes" id="UP000238385">
    <property type="component" value="Unassembled WGS sequence"/>
</dbReference>
<evidence type="ECO:0000313" key="16">
    <source>
        <dbReference type="Proteomes" id="UP000238385"/>
    </source>
</evidence>
<name>A0A2T1KG00_9GAMM</name>
<feature type="transmembrane region" description="Helical" evidence="13">
    <location>
        <begin position="15"/>
        <end position="38"/>
    </location>
</feature>
<accession>A0A2T1KG00</accession>
<keyword evidence="3" id="KW-0813">Transport</keyword>
<keyword evidence="9 13" id="KW-1133">Transmembrane helix</keyword>
<dbReference type="PANTHER" id="PTHR30333:SF1">
    <property type="entry name" value="CYTOCHROME C-TYPE PROTEIN NAPC"/>
    <property type="match status" value="1"/>
</dbReference>
<dbReference type="AlphaFoldDB" id="A0A2T1KG00"/>
<dbReference type="SMART" id="SM00887">
    <property type="entry name" value="EB_dh"/>
    <property type="match status" value="1"/>
</dbReference>
<keyword evidence="6 13" id="KW-0812">Transmembrane</keyword>
<evidence type="ECO:0000256" key="7">
    <source>
        <dbReference type="ARBA" id="ARBA00022723"/>
    </source>
</evidence>
<dbReference type="GO" id="GO:0009055">
    <property type="term" value="F:electron transfer activity"/>
    <property type="evidence" value="ECO:0007669"/>
    <property type="project" value="TreeGrafter"/>
</dbReference>
<evidence type="ECO:0000256" key="12">
    <source>
        <dbReference type="SAM" id="Coils"/>
    </source>
</evidence>
<gene>
    <name evidence="15" type="ORF">C7H08_07285</name>
</gene>
<keyword evidence="8" id="KW-0249">Electron transport</keyword>